<dbReference type="STRING" id="1379910.TH63_09295"/>
<dbReference type="Proteomes" id="UP000036458">
    <property type="component" value="Chromosome"/>
</dbReference>
<feature type="signal peptide" evidence="1">
    <location>
        <begin position="1"/>
        <end position="25"/>
    </location>
</feature>
<dbReference type="PATRIC" id="fig|1379910.4.peg.2018"/>
<dbReference type="OrthoDB" id="1070463at2"/>
<accession>A0A0H4VPY7</accession>
<dbReference type="RefSeq" id="WP_076606452.1">
    <property type="nucleotide sequence ID" value="NZ_CP010777.1"/>
</dbReference>
<dbReference type="KEGG" id="ruf:TH63_09295"/>
<proteinExistence type="predicted"/>
<dbReference type="AlphaFoldDB" id="A0A0H4VPY7"/>
<evidence type="ECO:0000313" key="3">
    <source>
        <dbReference type="EMBL" id="AKQ45794.1"/>
    </source>
</evidence>
<organism evidence="3 4">
    <name type="scientific">Rufibacter radiotolerans</name>
    <dbReference type="NCBI Taxonomy" id="1379910"/>
    <lineage>
        <taxon>Bacteria</taxon>
        <taxon>Pseudomonadati</taxon>
        <taxon>Bacteroidota</taxon>
        <taxon>Cytophagia</taxon>
        <taxon>Cytophagales</taxon>
        <taxon>Hymenobacteraceae</taxon>
        <taxon>Rufibacter</taxon>
    </lineage>
</organism>
<keyword evidence="4" id="KW-1185">Reference proteome</keyword>
<feature type="chain" id="PRO_5005211047" description="Alginate export domain-containing protein" evidence="1">
    <location>
        <begin position="26"/>
        <end position="428"/>
    </location>
</feature>
<evidence type="ECO:0000259" key="2">
    <source>
        <dbReference type="Pfam" id="PF13372"/>
    </source>
</evidence>
<name>A0A0H4VPY7_9BACT</name>
<dbReference type="EMBL" id="CP010777">
    <property type="protein sequence ID" value="AKQ45794.1"/>
    <property type="molecule type" value="Genomic_DNA"/>
</dbReference>
<dbReference type="InterPro" id="IPR025388">
    <property type="entry name" value="Alginate_export_dom"/>
</dbReference>
<evidence type="ECO:0000256" key="1">
    <source>
        <dbReference type="SAM" id="SignalP"/>
    </source>
</evidence>
<keyword evidence="1" id="KW-0732">Signal</keyword>
<dbReference type="Pfam" id="PF13372">
    <property type="entry name" value="Alginate_exp"/>
    <property type="match status" value="1"/>
</dbReference>
<reference evidence="3 4" key="1">
    <citation type="submission" date="2015-01" db="EMBL/GenBank/DDBJ databases">
        <title>Rufibacter sp./DG31D/ whole genome sequencing.</title>
        <authorList>
            <person name="Kim M.K."/>
            <person name="Srinivasan S."/>
            <person name="Lee J.-J."/>
        </authorList>
    </citation>
    <scope>NUCLEOTIDE SEQUENCE [LARGE SCALE GENOMIC DNA]</scope>
    <source>
        <strain evidence="3 4">DG31D</strain>
    </source>
</reference>
<gene>
    <name evidence="3" type="ORF">TH63_09295</name>
</gene>
<evidence type="ECO:0000313" key="4">
    <source>
        <dbReference type="Proteomes" id="UP000036458"/>
    </source>
</evidence>
<sequence length="428" mass="48016">MKPISFTKALLLTAVLAVTTCNAFAQFSLSAEIRPRAEFRNGFKTLKGEKDNPAFFVEQRSRLITQFQKEKIRLKLSLQDVRVWGSTSQVYKSDPTLFNVYEAYGDYLFTPQLAVRVGRQELDYDNARFLGNLDWAQQGRSHDAVRVMFSDSSGFSAHAGAGYNQVVPSEPTKLFDTYYAGGDNYKTMQYLWLHQDWSTAKLSLLVFNDGRQKPDSTVAYRQTYGVVGDTKLGPVKLGSEFYYQGGKDVGSKIVQAFLAAANLTVTTPLTPVTLGVDYLSGTGRGEAKNKSFVPLYGTNHAFYGFMDYFYVGNNHGQEGRNTGLVDYYLKTNFKTGATNSMLVHLHHFTSPVRVYEPGPANRKLGPRLGEEIDLVFNQNVGSDFNVKLGYSQLFETNTLEAIKGKQSTGLNQWAWLMITFKPVLFKNE</sequence>
<feature type="domain" description="Alginate export" evidence="2">
    <location>
        <begin position="28"/>
        <end position="407"/>
    </location>
</feature>
<protein>
    <recommendedName>
        <fullName evidence="2">Alginate export domain-containing protein</fullName>
    </recommendedName>
</protein>